<evidence type="ECO:0000256" key="1">
    <source>
        <dbReference type="ARBA" id="ARBA00001974"/>
    </source>
</evidence>
<dbReference type="InterPro" id="IPR013786">
    <property type="entry name" value="AcylCoA_DH/ox_N"/>
</dbReference>
<feature type="domain" description="Acyl-CoA oxidase/dehydrogenase middle" evidence="7">
    <location>
        <begin position="463"/>
        <end position="551"/>
    </location>
</feature>
<organism evidence="9 10">
    <name type="scientific">Nocardioides panzhihuensis</name>
    <dbReference type="NCBI Taxonomy" id="860243"/>
    <lineage>
        <taxon>Bacteria</taxon>
        <taxon>Bacillati</taxon>
        <taxon>Actinomycetota</taxon>
        <taxon>Actinomycetes</taxon>
        <taxon>Propionibacteriales</taxon>
        <taxon>Nocardioidaceae</taxon>
        <taxon>Nocardioides</taxon>
    </lineage>
</organism>
<dbReference type="InterPro" id="IPR052161">
    <property type="entry name" value="Mycobact_Acyl-CoA_DH"/>
</dbReference>
<evidence type="ECO:0000259" key="7">
    <source>
        <dbReference type="Pfam" id="PF02770"/>
    </source>
</evidence>
<sequence length="719" mass="74844">MPIGITDEHQALSESLRDWAKGLGGIELARVAEGAASADFDDVWRGVRDYGVAGIAAPEPNGGGGTLLDAAVALEACAHELLPGPLLGSAVAAYHAGAAGLDDMIDAVIAGGCGIALDPVLELGDRLAGSVPVAYDGGGAAHLLLGARGADGEERWFLLAAEQVEVRPQVGPDLTRRVAEVRVDIDAGEAVEVPGLLGEAVRRTALTLAAAEASGIAQWCLTTAVEYAKVREQFGAPIGSFQAIKHLCAQMLETAEAVAATAWDAAASAETVLSDPGDTSQWDFAAEVAGVTALDGAVRAAQDCIQVLGGIGFTFEHDAHLYLRRAVALRSLLGGGDAHAVALAGHAVAGIRRSVRVDLDGKDEEVRPRVREAVAAVAALPEASRRDALVDAAYLAPHWPAPYGLGAGPVEQLVIDEELAAAGVARPDIKIAGWAVPTILKHGTDTQRARFVEPSLRGQITWCQLFSEPGAGSDLASLATRAERVEGGWRLTGQKVWTSLAADADWAICLARTTALEDAKRQGAKQHGITYFLVDMGSEGIDVRPLRELTGDALFNEVFLDGVFVPDELVVGDVDGGWRLARTTLANERVAMASTNLGGSVERAVALAEGRGEADLARIGHAVALSSVCALLGVRSTLKALAGRGPGAESSVAKLLTVRNRQDASELVVDLLGPLALTDDPQVREDLHQSQLTRCLSIAGGTTQVLRNVAAERLLGLPR</sequence>
<protein>
    <submittedName>
        <fullName evidence="9">Alkylation response protein AidB-like acyl-CoA dehydrogenase</fullName>
    </submittedName>
</protein>
<evidence type="ECO:0000259" key="6">
    <source>
        <dbReference type="Pfam" id="PF00441"/>
    </source>
</evidence>
<evidence type="ECO:0000313" key="9">
    <source>
        <dbReference type="EMBL" id="NYI77499.1"/>
    </source>
</evidence>
<keyword evidence="4" id="KW-0274">FAD</keyword>
<reference evidence="9 10" key="1">
    <citation type="submission" date="2020-07" db="EMBL/GenBank/DDBJ databases">
        <title>Sequencing the genomes of 1000 actinobacteria strains.</title>
        <authorList>
            <person name="Klenk H.-P."/>
        </authorList>
    </citation>
    <scope>NUCLEOTIDE SEQUENCE [LARGE SCALE GENOMIC DNA]</scope>
    <source>
        <strain evidence="9 10">DSM 26487</strain>
    </source>
</reference>
<feature type="domain" description="Acyl-CoA dehydrogenase/oxidase N-terminal" evidence="8">
    <location>
        <begin position="363"/>
        <end position="458"/>
    </location>
</feature>
<proteinExistence type="inferred from homology"/>
<keyword evidence="3" id="KW-0285">Flavoprotein</keyword>
<evidence type="ECO:0000256" key="5">
    <source>
        <dbReference type="ARBA" id="ARBA00023002"/>
    </source>
</evidence>
<dbReference type="SUPFAM" id="SSF56645">
    <property type="entry name" value="Acyl-CoA dehydrogenase NM domain-like"/>
    <property type="match status" value="2"/>
</dbReference>
<dbReference type="PANTHER" id="PTHR43292">
    <property type="entry name" value="ACYL-COA DEHYDROGENASE"/>
    <property type="match status" value="1"/>
</dbReference>
<dbReference type="Pfam" id="PF02771">
    <property type="entry name" value="Acyl-CoA_dh_N"/>
    <property type="match status" value="1"/>
</dbReference>
<keyword evidence="5" id="KW-0560">Oxidoreductase</keyword>
<comment type="caution">
    <text evidence="9">The sequence shown here is derived from an EMBL/GenBank/DDBJ whole genome shotgun (WGS) entry which is preliminary data.</text>
</comment>
<dbReference type="RefSeq" id="WP_179657977.1">
    <property type="nucleotide sequence ID" value="NZ_JACBZR010000001.1"/>
</dbReference>
<dbReference type="GO" id="GO:0005886">
    <property type="term" value="C:plasma membrane"/>
    <property type="evidence" value="ECO:0007669"/>
    <property type="project" value="TreeGrafter"/>
</dbReference>
<dbReference type="AlphaFoldDB" id="A0A7Z0DLI0"/>
<feature type="domain" description="Acyl-CoA dehydrogenase/oxidase C-terminal" evidence="6">
    <location>
        <begin position="576"/>
        <end position="715"/>
    </location>
</feature>
<dbReference type="FunFam" id="2.40.110.10:FF:000011">
    <property type="entry name" value="Acyl-CoA dehydrogenase FadE34"/>
    <property type="match status" value="1"/>
</dbReference>
<dbReference type="SUPFAM" id="SSF47203">
    <property type="entry name" value="Acyl-CoA dehydrogenase C-terminal domain-like"/>
    <property type="match status" value="2"/>
</dbReference>
<dbReference type="EMBL" id="JACBZR010000001">
    <property type="protein sequence ID" value="NYI77499.1"/>
    <property type="molecule type" value="Genomic_DNA"/>
</dbReference>
<evidence type="ECO:0000313" key="10">
    <source>
        <dbReference type="Proteomes" id="UP000564496"/>
    </source>
</evidence>
<dbReference type="InterPro" id="IPR037069">
    <property type="entry name" value="AcylCoA_DH/ox_N_sf"/>
</dbReference>
<dbReference type="Pfam" id="PF00441">
    <property type="entry name" value="Acyl-CoA_dh_1"/>
    <property type="match status" value="2"/>
</dbReference>
<dbReference type="InterPro" id="IPR036250">
    <property type="entry name" value="AcylCo_DH-like_C"/>
</dbReference>
<dbReference type="Pfam" id="PF02770">
    <property type="entry name" value="Acyl-CoA_dh_M"/>
    <property type="match status" value="1"/>
</dbReference>
<dbReference type="Gene3D" id="1.20.140.10">
    <property type="entry name" value="Butyryl-CoA Dehydrogenase, subunit A, domain 3"/>
    <property type="match status" value="2"/>
</dbReference>
<keyword evidence="10" id="KW-1185">Reference proteome</keyword>
<comment type="similarity">
    <text evidence="2">Belongs to the acyl-CoA dehydrogenase family.</text>
</comment>
<evidence type="ECO:0000256" key="2">
    <source>
        <dbReference type="ARBA" id="ARBA00009347"/>
    </source>
</evidence>
<evidence type="ECO:0000256" key="3">
    <source>
        <dbReference type="ARBA" id="ARBA00022630"/>
    </source>
</evidence>
<comment type="cofactor">
    <cofactor evidence="1">
        <name>FAD</name>
        <dbReference type="ChEBI" id="CHEBI:57692"/>
    </cofactor>
</comment>
<dbReference type="Gene3D" id="1.10.540.10">
    <property type="entry name" value="Acyl-CoA dehydrogenase/oxidase, N-terminal domain"/>
    <property type="match status" value="2"/>
</dbReference>
<dbReference type="GO" id="GO:0050660">
    <property type="term" value="F:flavin adenine dinucleotide binding"/>
    <property type="evidence" value="ECO:0007669"/>
    <property type="project" value="InterPro"/>
</dbReference>
<dbReference type="Proteomes" id="UP000564496">
    <property type="component" value="Unassembled WGS sequence"/>
</dbReference>
<gene>
    <name evidence="9" type="ORF">BJ988_002147</name>
</gene>
<feature type="domain" description="Acyl-CoA dehydrogenase/oxidase C-terminal" evidence="6">
    <location>
        <begin position="209"/>
        <end position="334"/>
    </location>
</feature>
<dbReference type="PANTHER" id="PTHR43292:SF4">
    <property type="entry name" value="ACYL-COA DEHYDROGENASE FADE34"/>
    <property type="match status" value="1"/>
</dbReference>
<name>A0A7Z0DLI0_9ACTN</name>
<accession>A0A7Z0DLI0</accession>
<evidence type="ECO:0000259" key="8">
    <source>
        <dbReference type="Pfam" id="PF02771"/>
    </source>
</evidence>
<dbReference type="InterPro" id="IPR006091">
    <property type="entry name" value="Acyl-CoA_Oxase/DH_mid-dom"/>
</dbReference>
<evidence type="ECO:0000256" key="4">
    <source>
        <dbReference type="ARBA" id="ARBA00022827"/>
    </source>
</evidence>
<dbReference type="InterPro" id="IPR009075">
    <property type="entry name" value="AcylCo_DH/oxidase_C"/>
</dbReference>
<dbReference type="GO" id="GO:0016627">
    <property type="term" value="F:oxidoreductase activity, acting on the CH-CH group of donors"/>
    <property type="evidence" value="ECO:0007669"/>
    <property type="project" value="InterPro"/>
</dbReference>
<dbReference type="InterPro" id="IPR009100">
    <property type="entry name" value="AcylCoA_DH/oxidase_NM_dom_sf"/>
</dbReference>
<dbReference type="InterPro" id="IPR046373">
    <property type="entry name" value="Acyl-CoA_Oxase/DH_mid-dom_sf"/>
</dbReference>
<dbReference type="Gene3D" id="2.40.110.10">
    <property type="entry name" value="Butyryl-CoA Dehydrogenase, subunit A, domain 2"/>
    <property type="match status" value="1"/>
</dbReference>